<dbReference type="GO" id="GO:0008483">
    <property type="term" value="F:transaminase activity"/>
    <property type="evidence" value="ECO:0007669"/>
    <property type="project" value="UniProtKB-KW"/>
</dbReference>
<keyword evidence="1" id="KW-0032">Aminotransferase</keyword>
<dbReference type="Proteomes" id="UP000218542">
    <property type="component" value="Unassembled WGS sequence"/>
</dbReference>
<dbReference type="EMBL" id="BAOS01000003">
    <property type="protein sequence ID" value="GAX59408.1"/>
    <property type="molecule type" value="Genomic_DNA"/>
</dbReference>
<reference evidence="2" key="1">
    <citation type="journal article" date="2017" name="Environ. Microbiol. Rep.">
        <title>Genetic Diversity of Marine Anaerobic Ammonium-Oxidizing Bacteria as Revealed by Genomic and Proteomic Analyses of 'Candidatus Scalindua japonica'.</title>
        <authorList>
            <person name="Oshiki M."/>
            <person name="Mizuto K."/>
            <person name="Kimura Z."/>
            <person name="Kindaichi T."/>
            <person name="Satoh H."/>
            <person name="Okabe S."/>
        </authorList>
    </citation>
    <scope>NUCLEOTIDE SEQUENCE [LARGE SCALE GENOMIC DNA]</scope>
    <source>
        <strain evidence="2">husup-a2</strain>
    </source>
</reference>
<comment type="caution">
    <text evidence="1">The sequence shown here is derived from an EMBL/GenBank/DDBJ whole genome shotgun (WGS) entry which is preliminary data.</text>
</comment>
<protein>
    <submittedName>
        <fullName evidence="1">Glutamate-1-semialdehyde aminotransferase</fullName>
    </submittedName>
</protein>
<keyword evidence="2" id="KW-1185">Reference proteome</keyword>
<dbReference type="OrthoDB" id="1397020at2"/>
<keyword evidence="1" id="KW-0808">Transferase</keyword>
<evidence type="ECO:0000313" key="1">
    <source>
        <dbReference type="EMBL" id="GAX59408.1"/>
    </source>
</evidence>
<name>A0A286TU56_9BACT</name>
<dbReference type="RefSeq" id="WP_096892537.1">
    <property type="nucleotide sequence ID" value="NZ_BAOS01000003.1"/>
</dbReference>
<proteinExistence type="predicted"/>
<accession>A0A286TU56</accession>
<dbReference type="AlphaFoldDB" id="A0A286TU56"/>
<sequence length="673" mass="79287">MLKEIVEFSTKLEDAGIYEMVNEEEKKLDKPVMVIPVTDDLKEIKTDDIYFVFKDIKDGAVENGVTVKKQYVILDGKKENEIKWEMKNSEDNPSNLKNCSNENVQWQNILKSLSIYTKKPSNDPKGNKSIGSNKGTNSYSLLIFEGKFDSGTLSNRKFKGDIFNCKQGFSQKLVDTYRKSNILKGLPADLNEELKDNYLKLFSSVGSDANITDIWKKIDGLKNMLSVLDEKKNEWKFPGNAMFVIFKLPDIFYSQENNYKIWHDKYLQKKIFKEQLDKYPQGDCCACNKKNISIYIPNAFHNLDQGKPFLKHHDRFVDYNIEVCETCSLDIYKFQEYFLNKLKVTLFPLFINTNDRENVINFFKKEGKVTKKGFKEIIHEVYKNSSNEELDFYLIIYNWNDKIIAFDYITGFKFKMYGEIIFSIESTLDKFFFNKKLINHYFSEIKEKKKKGSKKESKVPKGAERGNHQMDILVYKYRQQLFDYFYRAKYTGLSQKILADIYFDSLKVRLREFFDKKEDNKTTYYNLKNMSDVYFDLDSIFSKKETKMETVERIKKEGKITDKESFAYYAGQIAYYLLNQSKSSEKTHAMIEPFINMNNFGLLAERIKELFNSYKHAIPLNAKRFNEMFSGMSGFLYDNKEEKFTRELITLFYAGYFNSNENIFYASSKEGEK</sequence>
<evidence type="ECO:0000313" key="2">
    <source>
        <dbReference type="Proteomes" id="UP000218542"/>
    </source>
</evidence>
<gene>
    <name evidence="1" type="ORF">SCALIN_C03_0065</name>
</gene>
<organism evidence="1 2">
    <name type="scientific">Candidatus Scalindua japonica</name>
    <dbReference type="NCBI Taxonomy" id="1284222"/>
    <lineage>
        <taxon>Bacteria</taxon>
        <taxon>Pseudomonadati</taxon>
        <taxon>Planctomycetota</taxon>
        <taxon>Candidatus Brocadiia</taxon>
        <taxon>Candidatus Brocadiales</taxon>
        <taxon>Candidatus Scalinduaceae</taxon>
        <taxon>Candidatus Scalindua</taxon>
    </lineage>
</organism>